<protein>
    <submittedName>
        <fullName evidence="2">Uncharacterized protein</fullName>
    </submittedName>
</protein>
<reference evidence="2 3" key="1">
    <citation type="journal article" date="2013" name="PLoS Genet.">
        <title>The genome and development-dependent transcriptomes of Pyronema confluens: a window into fungal evolution.</title>
        <authorList>
            <person name="Traeger S."/>
            <person name="Altegoer F."/>
            <person name="Freitag M."/>
            <person name="Gabaldon T."/>
            <person name="Kempken F."/>
            <person name="Kumar A."/>
            <person name="Marcet-Houben M."/>
            <person name="Poggeler S."/>
            <person name="Stajich J.E."/>
            <person name="Nowrousian M."/>
        </authorList>
    </citation>
    <scope>NUCLEOTIDE SEQUENCE [LARGE SCALE GENOMIC DNA]</scope>
    <source>
        <strain evidence="3">CBS 100304</strain>
        <tissue evidence="2">Vegetative mycelium</tissue>
    </source>
</reference>
<evidence type="ECO:0000313" key="2">
    <source>
        <dbReference type="EMBL" id="CCX06489.1"/>
    </source>
</evidence>
<evidence type="ECO:0000313" key="3">
    <source>
        <dbReference type="Proteomes" id="UP000018144"/>
    </source>
</evidence>
<accession>U4L8L7</accession>
<keyword evidence="3" id="KW-1185">Reference proteome</keyword>
<dbReference type="AlphaFoldDB" id="U4L8L7"/>
<gene>
    <name evidence="2" type="ORF">PCON_06076</name>
</gene>
<feature type="compositionally biased region" description="Acidic residues" evidence="1">
    <location>
        <begin position="12"/>
        <end position="22"/>
    </location>
</feature>
<dbReference type="EMBL" id="HF935290">
    <property type="protein sequence ID" value="CCX06489.1"/>
    <property type="molecule type" value="Genomic_DNA"/>
</dbReference>
<sequence length="275" mass="31646">MGQDFSRVQIVEDIDPDQEGEPDCTPYIEYQKRRTDEMGKRFDENIRKNIKLFRDISDAASNSNTSRSNDDIIKLEQRVNDAIRKVWFYTLCDAFTKDLDPTKNALAISDIKEKTYGYWPNPSLRVLLRSPPGVNPPIDQDIVMFYNYSIFAKGVPSTGDISKDNAILLLEKKKGHFVIITIGLFAKIYYRQVEVAQPNMNSSGSVKLTLFIGLDEQDSFTDNILHLENVEDKNYISFKLKEMTRILPMTNVDEFTKLKRVNTSEDDAIIMSFEL</sequence>
<organism evidence="2 3">
    <name type="scientific">Pyronema omphalodes (strain CBS 100304)</name>
    <name type="common">Pyronema confluens</name>
    <dbReference type="NCBI Taxonomy" id="1076935"/>
    <lineage>
        <taxon>Eukaryota</taxon>
        <taxon>Fungi</taxon>
        <taxon>Dikarya</taxon>
        <taxon>Ascomycota</taxon>
        <taxon>Pezizomycotina</taxon>
        <taxon>Pezizomycetes</taxon>
        <taxon>Pezizales</taxon>
        <taxon>Pyronemataceae</taxon>
        <taxon>Pyronema</taxon>
    </lineage>
</organism>
<evidence type="ECO:0000256" key="1">
    <source>
        <dbReference type="SAM" id="MobiDB-lite"/>
    </source>
</evidence>
<proteinExistence type="predicted"/>
<feature type="region of interest" description="Disordered" evidence="1">
    <location>
        <begin position="1"/>
        <end position="25"/>
    </location>
</feature>
<name>U4L8L7_PYROM</name>
<dbReference type="Proteomes" id="UP000018144">
    <property type="component" value="Unassembled WGS sequence"/>
</dbReference>